<dbReference type="RefSeq" id="WP_100265091.1">
    <property type="nucleotide sequence ID" value="NZ_CP018800.1"/>
</dbReference>
<sequence>MKHACRQASRLASDSIDRKLSILERLKFHLHLAICKNCRNCDNSFRLVHQTTKLMRKTRYGDARLSDSQRQQLHKAIDEQLAP</sequence>
<gene>
    <name evidence="3" type="ORF">Ga0123462_0785</name>
</gene>
<dbReference type="KEGG" id="mfn:Ga0123462_0785"/>
<reference evidence="3 4" key="1">
    <citation type="submission" date="2016-12" db="EMBL/GenBank/DDBJ databases">
        <title>Isolation and genomic insights into novel planktonic Zetaproteobacteria from stratified waters of the Chesapeake Bay.</title>
        <authorList>
            <person name="McAllister S.M."/>
            <person name="Kato S."/>
            <person name="Chan C.S."/>
            <person name="Chiu B.K."/>
            <person name="Field E.K."/>
        </authorList>
    </citation>
    <scope>NUCLEOTIDE SEQUENCE [LARGE SCALE GENOMIC DNA]</scope>
    <source>
        <strain evidence="3 4">CP-8</strain>
    </source>
</reference>
<evidence type="ECO:0000313" key="4">
    <source>
        <dbReference type="Proteomes" id="UP000231637"/>
    </source>
</evidence>
<evidence type="ECO:0000259" key="2">
    <source>
        <dbReference type="Pfam" id="PF13490"/>
    </source>
</evidence>
<dbReference type="Pfam" id="PF13490">
    <property type="entry name" value="zf-HC2"/>
    <property type="match status" value="1"/>
</dbReference>
<dbReference type="Proteomes" id="UP000231637">
    <property type="component" value="Chromosome"/>
</dbReference>
<feature type="region of interest" description="Disordered" evidence="1">
    <location>
        <begin position="63"/>
        <end position="83"/>
    </location>
</feature>
<evidence type="ECO:0000313" key="3">
    <source>
        <dbReference type="EMBL" id="ATX81655.1"/>
    </source>
</evidence>
<keyword evidence="3" id="KW-0863">Zinc-finger</keyword>
<dbReference type="EMBL" id="CP018800">
    <property type="protein sequence ID" value="ATX81655.1"/>
    <property type="molecule type" value="Genomic_DNA"/>
</dbReference>
<organism evidence="3 4">
    <name type="scientific">Mariprofundus ferrinatatus</name>
    <dbReference type="NCBI Taxonomy" id="1921087"/>
    <lineage>
        <taxon>Bacteria</taxon>
        <taxon>Pseudomonadati</taxon>
        <taxon>Pseudomonadota</taxon>
        <taxon>Candidatius Mariprofundia</taxon>
        <taxon>Mariprofundales</taxon>
        <taxon>Mariprofundaceae</taxon>
        <taxon>Mariprofundus</taxon>
    </lineage>
</organism>
<proteinExistence type="predicted"/>
<accession>A0A2K8L2U8</accession>
<protein>
    <submittedName>
        <fullName evidence="3">Zinc-finger</fullName>
    </submittedName>
</protein>
<dbReference type="AlphaFoldDB" id="A0A2K8L2U8"/>
<keyword evidence="3" id="KW-0479">Metal-binding</keyword>
<dbReference type="GO" id="GO:0008270">
    <property type="term" value="F:zinc ion binding"/>
    <property type="evidence" value="ECO:0007669"/>
    <property type="project" value="UniProtKB-KW"/>
</dbReference>
<feature type="domain" description="Putative zinc-finger" evidence="2">
    <location>
        <begin position="5"/>
        <end position="39"/>
    </location>
</feature>
<dbReference type="InterPro" id="IPR027383">
    <property type="entry name" value="Znf_put"/>
</dbReference>
<dbReference type="OrthoDB" id="5296802at2"/>
<keyword evidence="4" id="KW-1185">Reference proteome</keyword>
<evidence type="ECO:0000256" key="1">
    <source>
        <dbReference type="SAM" id="MobiDB-lite"/>
    </source>
</evidence>
<keyword evidence="3" id="KW-0862">Zinc</keyword>
<name>A0A2K8L2U8_9PROT</name>